<evidence type="ECO:0000313" key="2">
    <source>
        <dbReference type="Proteomes" id="UP000656319"/>
    </source>
</evidence>
<dbReference type="Proteomes" id="UP000656319">
    <property type="component" value="Unassembled WGS sequence"/>
</dbReference>
<dbReference type="RefSeq" id="WP_201700591.1">
    <property type="nucleotide sequence ID" value="NZ_CAJHCQ010000030.1"/>
</dbReference>
<protein>
    <submittedName>
        <fullName evidence="1">Uncharacterized protein</fullName>
    </submittedName>
</protein>
<sequence>MTGSTPNPVGSMSSGQNMPTQQVTVISRLVSFVIYCAPRDDHGLNPMYTTLYGGDDRHTGVTDSASYLNNMPYVIVDADTKKVIYPTPSSHKEFEKIQSVSSTNTLRDGQRKMHALPPIHIPDDVSRIALHIANDSFHYSRTFQLFPWTVPDVAHSKVHIYELRSDLRERFSSQNHLPNPSDNTLAAKPGAAAEYFGYLDGDLWLRISHEFTDSDITRLCPPETISRNLLAGASQANPLAGVHPQTTPVQQEALGGMAPHADGLHAYVGPITGAPVISAPTPAPTAQPSVVGSVEQVHVDWLATLAPIYAAGEGSRSMAPFTIEIGDMAITLAFISRALANAINTSTNTTIQQALRRTSPRTFAAILRAAWRLHIDKLSLSSSWRPMLGSRLHKMGVGLDVTEIDDSVDHVNFTIHNHSHADRGHAFPQGSGGQKLARLYQELNGDSEVMHGAVYTPWVNWVEPHDTHMHITVKDE</sequence>
<organism evidence="1 2">
    <name type="scientific">Paraburkholderia hiiakae</name>
    <dbReference type="NCBI Taxonomy" id="1081782"/>
    <lineage>
        <taxon>Bacteria</taxon>
        <taxon>Pseudomonadati</taxon>
        <taxon>Pseudomonadota</taxon>
        <taxon>Betaproteobacteria</taxon>
        <taxon>Burkholderiales</taxon>
        <taxon>Burkholderiaceae</taxon>
        <taxon>Paraburkholderia</taxon>
    </lineage>
</organism>
<name>A0ABM8PA61_9BURK</name>
<comment type="caution">
    <text evidence="1">The sequence shown here is derived from an EMBL/GenBank/DDBJ whole genome shotgun (WGS) entry which is preliminary data.</text>
</comment>
<gene>
    <name evidence="1" type="ORF">LMG27952_07159</name>
</gene>
<evidence type="ECO:0000313" key="1">
    <source>
        <dbReference type="EMBL" id="CAD6560529.1"/>
    </source>
</evidence>
<keyword evidence="2" id="KW-1185">Reference proteome</keyword>
<proteinExistence type="predicted"/>
<dbReference type="EMBL" id="CAJHCQ010000030">
    <property type="protein sequence ID" value="CAD6560529.1"/>
    <property type="molecule type" value="Genomic_DNA"/>
</dbReference>
<accession>A0ABM8PA61</accession>
<reference evidence="1 2" key="1">
    <citation type="submission" date="2020-10" db="EMBL/GenBank/DDBJ databases">
        <authorList>
            <person name="Peeters C."/>
        </authorList>
    </citation>
    <scope>NUCLEOTIDE SEQUENCE [LARGE SCALE GENOMIC DNA]</scope>
    <source>
        <strain evidence="1 2">LMG 27952</strain>
    </source>
</reference>